<dbReference type="STRING" id="1120918.SAMN05216249_105154"/>
<dbReference type="Pfam" id="PF00239">
    <property type="entry name" value="Resolvase"/>
    <property type="match status" value="1"/>
</dbReference>
<reference evidence="3 4" key="1">
    <citation type="submission" date="2016-10" db="EMBL/GenBank/DDBJ databases">
        <authorList>
            <person name="de Groot N.N."/>
        </authorList>
    </citation>
    <scope>NUCLEOTIDE SEQUENCE [LARGE SCALE GENOMIC DNA]</scope>
    <source>
        <strain evidence="3 4">DSM 5522</strain>
    </source>
</reference>
<dbReference type="Pfam" id="PF13408">
    <property type="entry name" value="Zn_ribbon_recom"/>
    <property type="match status" value="1"/>
</dbReference>
<dbReference type="CDD" id="cd03770">
    <property type="entry name" value="SR_TndX_transposase"/>
    <property type="match status" value="1"/>
</dbReference>
<dbReference type="GO" id="GO:0016020">
    <property type="term" value="C:membrane"/>
    <property type="evidence" value="ECO:0007669"/>
    <property type="project" value="InterPro"/>
</dbReference>
<dbReference type="InterPro" id="IPR027417">
    <property type="entry name" value="P-loop_NTPase"/>
</dbReference>
<dbReference type="Pfam" id="PF14287">
    <property type="entry name" value="DUF4368"/>
    <property type="match status" value="1"/>
</dbReference>
<evidence type="ECO:0000256" key="1">
    <source>
        <dbReference type="SAM" id="Coils"/>
    </source>
</evidence>
<dbReference type="InterPro" id="IPR003688">
    <property type="entry name" value="TraG/VirD4"/>
</dbReference>
<protein>
    <submittedName>
        <fullName evidence="3">Type IV secretory pathway, VirD4 component, TraG/TraD family ATPase</fullName>
    </submittedName>
</protein>
<keyword evidence="4" id="KW-1185">Reference proteome</keyword>
<feature type="coiled-coil region" evidence="1">
    <location>
        <begin position="507"/>
        <end position="576"/>
    </location>
</feature>
<evidence type="ECO:0000259" key="2">
    <source>
        <dbReference type="PROSITE" id="PS51737"/>
    </source>
</evidence>
<dbReference type="Pfam" id="PF07508">
    <property type="entry name" value="Recombinase"/>
    <property type="match status" value="1"/>
</dbReference>
<organism evidence="3 4">
    <name type="scientific">Acetitomaculum ruminis DSM 5522</name>
    <dbReference type="NCBI Taxonomy" id="1120918"/>
    <lineage>
        <taxon>Bacteria</taxon>
        <taxon>Bacillati</taxon>
        <taxon>Bacillota</taxon>
        <taxon>Clostridia</taxon>
        <taxon>Lachnospirales</taxon>
        <taxon>Lachnospiraceae</taxon>
        <taxon>Acetitomaculum</taxon>
    </lineage>
</organism>
<sequence length="1127" mass="128492">MTDYSKITALYSRLSVGDEDRDGGESNSIQNQKIFLENYARGQHLTNIRHYIDDDESGRFFDRSAYSRMMDDVENGKIGVCIMKDLTRWGRDYLQVGNAMEIFRRNNVRFIAVNNGIDSEKPDTLEFAPFINIMSEWYAKDISKKVKTGIKTKGMSGKPIATEAPYGYVKSPDNKDFWIIDEEAAGVVRLIFRLFLDGKNRNQIAVYLTQAQIPTPTFYMKERGRGTCKNRALNEANRYKWNKATLTHILTRQEYCGDVVNFKTTKHFRDKRNHYVDRSQWQITENVHEPIIDRTDFETVQRILENAPVKRPNGDGEIHPLSGLLFCKDCGAKMHIRIDYRNGGKRHVAYCSEYHKGKAKNPKCNSPHIIDADLLMQTIAEVLKKIEDYSISNWAEFEALVKKNLAMQQTDKTKKQQKRIPQITTRLEQIDKVLNKLYEDNALGTIPQDRYEQMSQKYSEEYYALKAELAELQEQLSAFENAGGRAQKFLKLTERYAAFTDLTPAILNEFISRIEVHERDKKRAKQAIQHIGIYFNYIGKFENEVTQLTEPTEQEIRQMREKIEEAQKEKSRAYHRQYSREYRARNLEKRRGQSLPATDEQGIILGSTGAKNKVTALVDTDDVHCMMIGASGVGKTAFFLYPNLEYACASGMSFLTTDTKGDLYRNYGAIARDYYGYRVAVIDLRNPTRSDGNNMLHLVNTYMDQYLADENNLVSKAKAEKYVKIISKTIINASGENYGQNQFFYDAAEGLLSSVILLIAEYLPPTEVDGKKVDCRHIISVFKLVQDLLSPSKVKGKSQFQLLMDKLPSDHKARWFAGAALNSAEQAMASVLSTVLSRLNAFLDSEMEQILCFETAIDAEKFCNEKSALFIVLPEEDLTKYFMVSLMIQQLYREILAVADENGGKLKNRVMFYCDELGTLPAIESLELIFSASRSRRLSMVPIIQSFGQLEKNYGKEGSEIIVDNCQDTIFGGFAPNSQTAEVLSKALGSRTVMSGSVSRGKNDPSQSLQMMERTLMTPDELKSIPKGSFVVMKTGTHPMRTKLRLFLDWGIRFGEPYTVEEKAHRKVVYADKNTLEENIVRKHMACIMVDEDTGEILESTAGTGTLHTPVAESTENAVRRRTVLKT</sequence>
<dbReference type="Proteomes" id="UP000198838">
    <property type="component" value="Unassembled WGS sequence"/>
</dbReference>
<dbReference type="InterPro" id="IPR025378">
    <property type="entry name" value="DUF4368"/>
</dbReference>
<dbReference type="InterPro" id="IPR038109">
    <property type="entry name" value="DNA_bind_recomb_sf"/>
</dbReference>
<evidence type="ECO:0000313" key="4">
    <source>
        <dbReference type="Proteomes" id="UP000198838"/>
    </source>
</evidence>
<dbReference type="InterPro" id="IPR006119">
    <property type="entry name" value="Resolv_N"/>
</dbReference>
<dbReference type="CDD" id="cd01127">
    <property type="entry name" value="TrwB_TraG_TraD_VirD4"/>
    <property type="match status" value="1"/>
</dbReference>
<dbReference type="InterPro" id="IPR050639">
    <property type="entry name" value="SSR_resolvase"/>
</dbReference>
<dbReference type="PANTHER" id="PTHR30461">
    <property type="entry name" value="DNA-INVERTASE FROM LAMBDOID PROPHAGE"/>
    <property type="match status" value="1"/>
</dbReference>
<proteinExistence type="predicted"/>
<dbReference type="Gene3D" id="3.40.50.1390">
    <property type="entry name" value="Resolvase, N-terminal catalytic domain"/>
    <property type="match status" value="1"/>
</dbReference>
<dbReference type="SMART" id="SM00857">
    <property type="entry name" value="Resolvase"/>
    <property type="match status" value="1"/>
</dbReference>
<dbReference type="SUPFAM" id="SSF52540">
    <property type="entry name" value="P-loop containing nucleoside triphosphate hydrolases"/>
    <property type="match status" value="1"/>
</dbReference>
<dbReference type="Gene3D" id="3.90.1750.20">
    <property type="entry name" value="Putative Large Serine Recombinase, Chain B, Domain 2"/>
    <property type="match status" value="1"/>
</dbReference>
<dbReference type="InterPro" id="IPR036162">
    <property type="entry name" value="Resolvase-like_N_sf"/>
</dbReference>
<dbReference type="InterPro" id="IPR025827">
    <property type="entry name" value="Zn_ribbon_recom_dom"/>
</dbReference>
<dbReference type="InterPro" id="IPR011109">
    <property type="entry name" value="DNA_bind_recombinase_dom"/>
</dbReference>
<dbReference type="PANTHER" id="PTHR30461:SF23">
    <property type="entry name" value="DNA RECOMBINASE-RELATED"/>
    <property type="match status" value="1"/>
</dbReference>
<gene>
    <name evidence="3" type="ORF">SAMN05216249_105154</name>
</gene>
<dbReference type="AlphaFoldDB" id="A0A1I0X326"/>
<dbReference type="GO" id="GO:0003677">
    <property type="term" value="F:DNA binding"/>
    <property type="evidence" value="ECO:0007669"/>
    <property type="project" value="InterPro"/>
</dbReference>
<keyword evidence="1" id="KW-0175">Coiled coil</keyword>
<dbReference type="PROSITE" id="PS51737">
    <property type="entry name" value="RECOMBINASE_DNA_BIND"/>
    <property type="match status" value="1"/>
</dbReference>
<dbReference type="RefSeq" id="WP_334293885.1">
    <property type="nucleotide sequence ID" value="NZ_FOJY01000005.1"/>
</dbReference>
<dbReference type="GO" id="GO:0000150">
    <property type="term" value="F:DNA strand exchange activity"/>
    <property type="evidence" value="ECO:0007669"/>
    <property type="project" value="InterPro"/>
</dbReference>
<dbReference type="EMBL" id="FOJY01000005">
    <property type="protein sequence ID" value="SFA95321.1"/>
    <property type="molecule type" value="Genomic_DNA"/>
</dbReference>
<name>A0A1I0X326_9FIRM</name>
<feature type="domain" description="Recombinase" evidence="2">
    <location>
        <begin position="165"/>
        <end position="310"/>
    </location>
</feature>
<dbReference type="Gene3D" id="3.40.50.300">
    <property type="entry name" value="P-loop containing nucleotide triphosphate hydrolases"/>
    <property type="match status" value="1"/>
</dbReference>
<dbReference type="SUPFAM" id="SSF53041">
    <property type="entry name" value="Resolvase-like"/>
    <property type="match status" value="1"/>
</dbReference>
<accession>A0A1I0X326</accession>
<dbReference type="Pfam" id="PF02534">
    <property type="entry name" value="T4SS-DNA_transf"/>
    <property type="match status" value="1"/>
</dbReference>
<feature type="coiled-coil region" evidence="1">
    <location>
        <begin position="455"/>
        <end position="482"/>
    </location>
</feature>
<dbReference type="NCBIfam" id="NF045973">
    <property type="entry name" value="conju_CD1115"/>
    <property type="match status" value="1"/>
</dbReference>
<evidence type="ECO:0000313" key="3">
    <source>
        <dbReference type="EMBL" id="SFA95321.1"/>
    </source>
</evidence>